<dbReference type="Gene3D" id="3.30.40.10">
    <property type="entry name" value="Zinc/RING finger domain, C3HC4 (zinc finger)"/>
    <property type="match status" value="1"/>
</dbReference>
<dbReference type="OMA" id="LCCFHRL"/>
<dbReference type="InterPro" id="IPR035773">
    <property type="entry name" value="SPRY_RNF123"/>
</dbReference>
<evidence type="ECO:0000256" key="10">
    <source>
        <dbReference type="SAM" id="MobiDB-lite"/>
    </source>
</evidence>
<evidence type="ECO:0000256" key="1">
    <source>
        <dbReference type="ARBA" id="ARBA00000900"/>
    </source>
</evidence>
<feature type="coiled-coil region" evidence="9">
    <location>
        <begin position="1087"/>
        <end position="1114"/>
    </location>
</feature>
<dbReference type="HOGENOM" id="CLU_006687_0_0_1"/>
<keyword evidence="4" id="KW-0479">Metal-binding</keyword>
<evidence type="ECO:0000256" key="9">
    <source>
        <dbReference type="SAM" id="Coils"/>
    </source>
</evidence>
<dbReference type="GO" id="GO:0061630">
    <property type="term" value="F:ubiquitin protein ligase activity"/>
    <property type="evidence" value="ECO:0007669"/>
    <property type="project" value="UniProtKB-EC"/>
</dbReference>
<dbReference type="Pfam" id="PF25576">
    <property type="entry name" value="TPR_RNF123"/>
    <property type="match status" value="1"/>
</dbReference>
<protein>
    <recommendedName>
        <fullName evidence="2">RING-type E3 ubiquitin transferase</fullName>
        <ecNumber evidence="2">2.3.2.27</ecNumber>
    </recommendedName>
</protein>
<dbReference type="FunCoup" id="D8RTJ8">
    <property type="interactions" value="2385"/>
</dbReference>
<dbReference type="InParanoid" id="D8RTJ8"/>
<dbReference type="Pfam" id="PF00622">
    <property type="entry name" value="SPRY"/>
    <property type="match status" value="1"/>
</dbReference>
<name>D8RTJ8_SELML</name>
<reference evidence="13 14" key="1">
    <citation type="journal article" date="2011" name="Science">
        <title>The Selaginella genome identifies genetic changes associated with the evolution of vascular plants.</title>
        <authorList>
            <person name="Banks J.A."/>
            <person name="Nishiyama T."/>
            <person name="Hasebe M."/>
            <person name="Bowman J.L."/>
            <person name="Gribskov M."/>
            <person name="dePamphilis C."/>
            <person name="Albert V.A."/>
            <person name="Aono N."/>
            <person name="Aoyama T."/>
            <person name="Ambrose B.A."/>
            <person name="Ashton N.W."/>
            <person name="Axtell M.J."/>
            <person name="Barker E."/>
            <person name="Barker M.S."/>
            <person name="Bennetzen J.L."/>
            <person name="Bonawitz N.D."/>
            <person name="Chapple C."/>
            <person name="Cheng C."/>
            <person name="Correa L.G."/>
            <person name="Dacre M."/>
            <person name="DeBarry J."/>
            <person name="Dreyer I."/>
            <person name="Elias M."/>
            <person name="Engstrom E.M."/>
            <person name="Estelle M."/>
            <person name="Feng L."/>
            <person name="Finet C."/>
            <person name="Floyd S.K."/>
            <person name="Frommer W.B."/>
            <person name="Fujita T."/>
            <person name="Gramzow L."/>
            <person name="Gutensohn M."/>
            <person name="Harholt J."/>
            <person name="Hattori M."/>
            <person name="Heyl A."/>
            <person name="Hirai T."/>
            <person name="Hiwatashi Y."/>
            <person name="Ishikawa M."/>
            <person name="Iwata M."/>
            <person name="Karol K.G."/>
            <person name="Koehler B."/>
            <person name="Kolukisaoglu U."/>
            <person name="Kubo M."/>
            <person name="Kurata T."/>
            <person name="Lalonde S."/>
            <person name="Li K."/>
            <person name="Li Y."/>
            <person name="Litt A."/>
            <person name="Lyons E."/>
            <person name="Manning G."/>
            <person name="Maruyama T."/>
            <person name="Michael T.P."/>
            <person name="Mikami K."/>
            <person name="Miyazaki S."/>
            <person name="Morinaga S."/>
            <person name="Murata T."/>
            <person name="Mueller-Roeber B."/>
            <person name="Nelson D.R."/>
            <person name="Obara M."/>
            <person name="Oguri Y."/>
            <person name="Olmstead R.G."/>
            <person name="Onodera N."/>
            <person name="Petersen B.L."/>
            <person name="Pils B."/>
            <person name="Prigge M."/>
            <person name="Rensing S.A."/>
            <person name="Riano-Pachon D.M."/>
            <person name="Roberts A.W."/>
            <person name="Sato Y."/>
            <person name="Scheller H.V."/>
            <person name="Schulz B."/>
            <person name="Schulz C."/>
            <person name="Shakirov E.V."/>
            <person name="Shibagaki N."/>
            <person name="Shinohara N."/>
            <person name="Shippen D.E."/>
            <person name="Soerensen I."/>
            <person name="Sotooka R."/>
            <person name="Sugimoto N."/>
            <person name="Sugita M."/>
            <person name="Sumikawa N."/>
            <person name="Tanurdzic M."/>
            <person name="Theissen G."/>
            <person name="Ulvskov P."/>
            <person name="Wakazuki S."/>
            <person name="Weng J.K."/>
            <person name="Willats W.W."/>
            <person name="Wipf D."/>
            <person name="Wolf P.G."/>
            <person name="Yang L."/>
            <person name="Zimmer A.D."/>
            <person name="Zhu Q."/>
            <person name="Mitros T."/>
            <person name="Hellsten U."/>
            <person name="Loque D."/>
            <person name="Otillar R."/>
            <person name="Salamov A."/>
            <person name="Schmutz J."/>
            <person name="Shapiro H."/>
            <person name="Lindquist E."/>
            <person name="Lucas S."/>
            <person name="Rokhsar D."/>
            <person name="Grigoriev I.V."/>
        </authorList>
    </citation>
    <scope>NUCLEOTIDE SEQUENCE [LARGE SCALE GENOMIC DNA]</scope>
</reference>
<keyword evidence="9" id="KW-0175">Coiled coil</keyword>
<dbReference type="PROSITE" id="PS50188">
    <property type="entry name" value="B302_SPRY"/>
    <property type="match status" value="1"/>
</dbReference>
<evidence type="ECO:0000256" key="3">
    <source>
        <dbReference type="ARBA" id="ARBA00022679"/>
    </source>
</evidence>
<dbReference type="InterPro" id="IPR001841">
    <property type="entry name" value="Znf_RING"/>
</dbReference>
<evidence type="ECO:0000256" key="4">
    <source>
        <dbReference type="ARBA" id="ARBA00022723"/>
    </source>
</evidence>
<dbReference type="AlphaFoldDB" id="D8RTJ8"/>
<dbReference type="eggNOG" id="KOG2242">
    <property type="taxonomic scope" value="Eukaryota"/>
</dbReference>
<dbReference type="InterPro" id="IPR043136">
    <property type="entry name" value="B30.2/SPRY_sf"/>
</dbReference>
<keyword evidence="6" id="KW-0833">Ubl conjugation pathway</keyword>
<dbReference type="OrthoDB" id="258495at2759"/>
<evidence type="ECO:0000256" key="5">
    <source>
        <dbReference type="ARBA" id="ARBA00022771"/>
    </source>
</evidence>
<evidence type="ECO:0000256" key="7">
    <source>
        <dbReference type="ARBA" id="ARBA00022833"/>
    </source>
</evidence>
<dbReference type="PANTHER" id="PTHR13363">
    <property type="entry name" value="RING FINGER AND SRY DOMAIN-CONTAINING"/>
    <property type="match status" value="1"/>
</dbReference>
<evidence type="ECO:0000256" key="2">
    <source>
        <dbReference type="ARBA" id="ARBA00012483"/>
    </source>
</evidence>
<feature type="domain" description="RING-type" evidence="11">
    <location>
        <begin position="1140"/>
        <end position="1178"/>
    </location>
</feature>
<dbReference type="SMART" id="SM00449">
    <property type="entry name" value="SPRY"/>
    <property type="match status" value="1"/>
</dbReference>
<dbReference type="eggNOG" id="KOG4692">
    <property type="taxonomic scope" value="Eukaryota"/>
</dbReference>
<evidence type="ECO:0000256" key="8">
    <source>
        <dbReference type="PROSITE-ProRule" id="PRU00175"/>
    </source>
</evidence>
<dbReference type="GO" id="GO:0004842">
    <property type="term" value="F:ubiquitin-protein transferase activity"/>
    <property type="evidence" value="ECO:0000318"/>
    <property type="project" value="GO_Central"/>
</dbReference>
<feature type="region of interest" description="Disordered" evidence="10">
    <location>
        <begin position="583"/>
        <end position="625"/>
    </location>
</feature>
<dbReference type="InterPro" id="IPR001870">
    <property type="entry name" value="B30.2/SPRY"/>
</dbReference>
<dbReference type="Gene3D" id="2.60.120.920">
    <property type="match status" value="1"/>
</dbReference>
<dbReference type="CDD" id="cd12882">
    <property type="entry name" value="SPRY_RNF123"/>
    <property type="match status" value="1"/>
</dbReference>
<dbReference type="SUPFAM" id="SSF57850">
    <property type="entry name" value="RING/U-box"/>
    <property type="match status" value="1"/>
</dbReference>
<dbReference type="CDD" id="cd16541">
    <property type="entry name" value="RING-HC_RNF123"/>
    <property type="match status" value="1"/>
</dbReference>
<dbReference type="GO" id="GO:0005737">
    <property type="term" value="C:cytoplasm"/>
    <property type="evidence" value="ECO:0000318"/>
    <property type="project" value="GO_Central"/>
</dbReference>
<accession>D8RTJ8</accession>
<dbReference type="PROSITE" id="PS50089">
    <property type="entry name" value="ZF_RING_2"/>
    <property type="match status" value="1"/>
</dbReference>
<sequence length="1206" mass="134563">MDKGRPSGDIKLSKSSLLLESQAIFSSARANACVWRGKWMYEVTLGTAGIQQLGWATISCPFTDSEGVGDASDSYAYDGRRVKKWSGKSQTYGEPWVVGDVIGCCIDLEQGQIFFYRNGTSLGMAYDCVRRMEAKQGYYPAISLSHGERCELNFGGRPFRYPIAGFLPLQAPPVDTSGTNKHGSVIVKAKYLFGCLQKLVQLGSPEVAAAMAPAERLRRFTPLPDEQFRVVGTEICKILCELLQQSSKAEYVVWGALVPFLTTTYRPGAPHDGHSVDRALDLLMPMLGQTYFGTIVLQIIECLAYGCRTSPLVLADSPFSASYSHLALACHLLQRDDFMVIWWKSDDFESCLEGLLTRKGPNKCDLESLIPTVWWPGSREEHPFSESNMRQIVIALSRAISRIEDLHFELCNRLVAFDTKSNATGSIFRTFLQHLVLKNRGAHRNMPPPGLSDNSVLVSVYTVLLRYLSEGLDSTGDGHGSCVPFLHKGGKRSFPVSLFVSSDPCLNDFARLGGTYSYLTKTCPLSSIECEEVEWEESSMDKQETRYGHDAGLKKPCCCMDGGAGSIDSGNGKALSKGLETRFSGSSNKVNETTCPLSPTDAERSYDGDMESKASSSGRVEPVTSTSSLLQKAKKVFKSVKELSSAVREEELLDKMVLLYHLGVTQNFKQASYHMQHQIQLMAQLDETDRQIRSDKTSSEQTKRLKEARGIFKEDLIDYVRQCTWYRVCLLSKWKQRGMYATCMWVAQLLVTISKKDACFSYVPEFYIETLVDCFHALRRSDPLYVPPSSLLQHGLSSFVTFLVTHFHDSRIVNAEIRDFLLQSISVLVQFKEYLVAIEACKAAENTMAGALLSAFDNRFWIPVSNILLRLCKGSGFGTSKSSHGDSCSPFFQRLLREKCLKDEKLFASFLNRLFNTLNWTVSEFSVSIKEMHDHDHRQVPEFQQRKCAIMFELSCNLERILEFFTKELPQVFLVGPEMNIIRLCELVLFVLNHTTSNTAGELFDSTIKQQGQSLEKVNRATILAPVVGIVLNLSAATDPAGHRMEHDIARSIASVDVSSVATRNFQYLFDYDWLSTFKGDPSLARLSDLNIFIEKLKTEYAEARKRACKAEAELITRHSKGDDFELGNADKAGGGGELCSICYACEENAVFLPCKHRSCVRCVSRHLLNNQRCFFCNAAICEVCPYEEPLSPLSGGGLKGGDVNS</sequence>
<dbReference type="InterPro" id="IPR045129">
    <property type="entry name" value="RNF123/RKP/RSPRY1"/>
</dbReference>
<organism evidence="14">
    <name type="scientific">Selaginella moellendorffii</name>
    <name type="common">Spikemoss</name>
    <dbReference type="NCBI Taxonomy" id="88036"/>
    <lineage>
        <taxon>Eukaryota</taxon>
        <taxon>Viridiplantae</taxon>
        <taxon>Streptophyta</taxon>
        <taxon>Embryophyta</taxon>
        <taxon>Tracheophyta</taxon>
        <taxon>Lycopodiopsida</taxon>
        <taxon>Selaginellales</taxon>
        <taxon>Selaginellaceae</taxon>
        <taxon>Selaginella</taxon>
    </lineage>
</organism>
<dbReference type="InterPro" id="IPR013083">
    <property type="entry name" value="Znf_RING/FYVE/PHD"/>
</dbReference>
<evidence type="ECO:0000256" key="6">
    <source>
        <dbReference type="ARBA" id="ARBA00022786"/>
    </source>
</evidence>
<dbReference type="STRING" id="88036.D8RTJ8"/>
<keyword evidence="7" id="KW-0862">Zinc</keyword>
<proteinExistence type="predicted"/>
<evidence type="ECO:0000313" key="13">
    <source>
        <dbReference type="EMBL" id="EFJ24529.1"/>
    </source>
</evidence>
<dbReference type="Proteomes" id="UP000001514">
    <property type="component" value="Unassembled WGS sequence"/>
</dbReference>
<dbReference type="InterPro" id="IPR013320">
    <property type="entry name" value="ConA-like_dom_sf"/>
</dbReference>
<dbReference type="EC" id="2.3.2.27" evidence="2"/>
<feature type="compositionally biased region" description="Polar residues" evidence="10">
    <location>
        <begin position="583"/>
        <end position="597"/>
    </location>
</feature>
<evidence type="ECO:0000313" key="14">
    <source>
        <dbReference type="Proteomes" id="UP000001514"/>
    </source>
</evidence>
<comment type="catalytic activity">
    <reaction evidence="1">
        <text>S-ubiquitinyl-[E2 ubiquitin-conjugating enzyme]-L-cysteine + [acceptor protein]-L-lysine = [E2 ubiquitin-conjugating enzyme]-L-cysteine + N(6)-ubiquitinyl-[acceptor protein]-L-lysine.</text>
        <dbReference type="EC" id="2.3.2.27"/>
    </reaction>
</comment>
<evidence type="ECO:0000259" key="11">
    <source>
        <dbReference type="PROSITE" id="PS50089"/>
    </source>
</evidence>
<dbReference type="PANTHER" id="PTHR13363:SF5">
    <property type="entry name" value="E3 UBIQUITIN-PROTEIN LIGASE RNF123"/>
    <property type="match status" value="1"/>
</dbReference>
<dbReference type="SUPFAM" id="SSF49899">
    <property type="entry name" value="Concanavalin A-like lectins/glucanases"/>
    <property type="match status" value="1"/>
</dbReference>
<evidence type="ECO:0000259" key="12">
    <source>
        <dbReference type="PROSITE" id="PS50188"/>
    </source>
</evidence>
<dbReference type="EMBL" id="GL377589">
    <property type="protein sequence ID" value="EFJ24529.1"/>
    <property type="molecule type" value="Genomic_DNA"/>
</dbReference>
<keyword evidence="5 8" id="KW-0863">Zinc-finger</keyword>
<dbReference type="GO" id="GO:0051603">
    <property type="term" value="P:proteolysis involved in protein catabolic process"/>
    <property type="evidence" value="ECO:0000318"/>
    <property type="project" value="GO_Central"/>
</dbReference>
<dbReference type="InterPro" id="IPR057987">
    <property type="entry name" value="TPR_RNF123/RKP"/>
</dbReference>
<dbReference type="Gramene" id="EFJ24529">
    <property type="protein sequence ID" value="EFJ24529"/>
    <property type="gene ID" value="SELMODRAFT_149782"/>
</dbReference>
<feature type="compositionally biased region" description="Polar residues" evidence="10">
    <location>
        <begin position="613"/>
        <end position="625"/>
    </location>
</feature>
<feature type="domain" description="B30.2/SPRY" evidence="12">
    <location>
        <begin position="1"/>
        <end position="159"/>
    </location>
</feature>
<gene>
    <name evidence="13" type="ORF">SELMODRAFT_149782</name>
</gene>
<keyword evidence="3" id="KW-0808">Transferase</keyword>
<dbReference type="InterPro" id="IPR003877">
    <property type="entry name" value="SPRY_dom"/>
</dbReference>
<dbReference type="KEGG" id="smo:SELMODRAFT_149782"/>
<dbReference type="GO" id="GO:0008270">
    <property type="term" value="F:zinc ion binding"/>
    <property type="evidence" value="ECO:0007669"/>
    <property type="project" value="UniProtKB-KW"/>
</dbReference>
<keyword evidence="14" id="KW-1185">Reference proteome</keyword>
<feature type="compositionally biased region" description="Basic and acidic residues" evidence="10">
    <location>
        <begin position="601"/>
        <end position="612"/>
    </location>
</feature>
<dbReference type="Pfam" id="PF13920">
    <property type="entry name" value="zf-C3HC4_3"/>
    <property type="match status" value="1"/>
</dbReference>
<dbReference type="FunFam" id="2.60.120.920:FF:000053">
    <property type="entry name" value="E3 ubiquitin-protein ligase RKP"/>
    <property type="match status" value="1"/>
</dbReference>